<evidence type="ECO:0000256" key="1">
    <source>
        <dbReference type="SAM" id="Phobius"/>
    </source>
</evidence>
<feature type="transmembrane region" description="Helical" evidence="1">
    <location>
        <begin position="87"/>
        <end position="105"/>
    </location>
</feature>
<protein>
    <submittedName>
        <fullName evidence="2">Uncharacterized protein</fullName>
    </submittedName>
</protein>
<dbReference type="AlphaFoldDB" id="A0A645DYI6"/>
<gene>
    <name evidence="2" type="ORF">SDC9_141736</name>
</gene>
<name>A0A645DYI6_9ZZZZ</name>
<dbReference type="EMBL" id="VSSQ01041194">
    <property type="protein sequence ID" value="MPM94590.1"/>
    <property type="molecule type" value="Genomic_DNA"/>
</dbReference>
<keyword evidence="1" id="KW-1133">Transmembrane helix</keyword>
<sequence length="108" mass="12088">MTNRRKEFESQMKQIMEYIVIKGEIPELDDFGKECLHQCCESGFLTGVETDRALSGDIIIGIMAPKVLKSGLEFCYPKTSFETKVNVVLIITTIASTVIAIIQTLRLS</sequence>
<evidence type="ECO:0000313" key="2">
    <source>
        <dbReference type="EMBL" id="MPM94590.1"/>
    </source>
</evidence>
<organism evidence="2">
    <name type="scientific">bioreactor metagenome</name>
    <dbReference type="NCBI Taxonomy" id="1076179"/>
    <lineage>
        <taxon>unclassified sequences</taxon>
        <taxon>metagenomes</taxon>
        <taxon>ecological metagenomes</taxon>
    </lineage>
</organism>
<keyword evidence="1" id="KW-0812">Transmembrane</keyword>
<comment type="caution">
    <text evidence="2">The sequence shown here is derived from an EMBL/GenBank/DDBJ whole genome shotgun (WGS) entry which is preliminary data.</text>
</comment>
<reference evidence="2" key="1">
    <citation type="submission" date="2019-08" db="EMBL/GenBank/DDBJ databases">
        <authorList>
            <person name="Kucharzyk K."/>
            <person name="Murdoch R.W."/>
            <person name="Higgins S."/>
            <person name="Loffler F."/>
        </authorList>
    </citation>
    <scope>NUCLEOTIDE SEQUENCE</scope>
</reference>
<accession>A0A645DYI6</accession>
<proteinExistence type="predicted"/>
<keyword evidence="1" id="KW-0472">Membrane</keyword>